<feature type="region of interest" description="Disordered" evidence="1">
    <location>
        <begin position="313"/>
        <end position="348"/>
    </location>
</feature>
<feature type="transmembrane region" description="Helical" evidence="2">
    <location>
        <begin position="126"/>
        <end position="147"/>
    </location>
</feature>
<evidence type="ECO:0000313" key="3">
    <source>
        <dbReference type="EMBL" id="CAE2263895.1"/>
    </source>
</evidence>
<dbReference type="EMBL" id="HBKO01037473">
    <property type="protein sequence ID" value="CAE2263895.1"/>
    <property type="molecule type" value="Transcribed_RNA"/>
</dbReference>
<dbReference type="AlphaFoldDB" id="A0A7S4JHK6"/>
<evidence type="ECO:0000256" key="2">
    <source>
        <dbReference type="SAM" id="Phobius"/>
    </source>
</evidence>
<protein>
    <submittedName>
        <fullName evidence="3">Uncharacterized protein</fullName>
    </submittedName>
</protein>
<keyword evidence="2" id="KW-0472">Membrane</keyword>
<gene>
    <name evidence="3" type="ORF">CPOL0286_LOCUS17149</name>
</gene>
<keyword evidence="2" id="KW-0812">Transmembrane</keyword>
<evidence type="ECO:0000256" key="1">
    <source>
        <dbReference type="SAM" id="MobiDB-lite"/>
    </source>
</evidence>
<sequence>MTPVLAKLTVPIMLSGGLLMIAPFVAHATGLISYKNFRFWQPGRGGSRFVYAQTAGWSLYAGGLILVVVWLVDKFVARDSCPPGILIGIAVLSLAGNGTLLGSLHLFNDYSGHDKGERAPLTVTRLLLGASTGILGPALFLAILVAFNADAGALASSHAHRHLSAAIWGESRDNATVGAVPTLMALSAALSTSVLPSSNSSGLLGAIASLSFLRVNATATPTEADTHADPGATIGGTAQPSSSDEGLRQVPSPRMLRRRRQEGLQKYPRPFAPPLSSLRLCSHSASHSAPPVQRTHAPLTACTPRTVRWALPVHRRPSPPSSWRSSSRSRSSFAPSASEASSCSRRPDRWPTTRLRCWRAVRTRCSRLRRARDGGSLACNGRSPRCRAFAVAPILRQVWRVARGIPSKESLLVTPWHGFSP</sequence>
<proteinExistence type="predicted"/>
<organism evidence="3">
    <name type="scientific">Prymnesium polylepis</name>
    <dbReference type="NCBI Taxonomy" id="72548"/>
    <lineage>
        <taxon>Eukaryota</taxon>
        <taxon>Haptista</taxon>
        <taxon>Haptophyta</taxon>
        <taxon>Prymnesiophyceae</taxon>
        <taxon>Prymnesiales</taxon>
        <taxon>Prymnesiaceae</taxon>
        <taxon>Prymnesium</taxon>
    </lineage>
</organism>
<feature type="transmembrane region" description="Helical" evidence="2">
    <location>
        <begin position="84"/>
        <end position="106"/>
    </location>
</feature>
<accession>A0A7S4JHK6</accession>
<feature type="transmembrane region" description="Helical" evidence="2">
    <location>
        <begin position="12"/>
        <end position="37"/>
    </location>
</feature>
<name>A0A7S4JHK6_9EUKA</name>
<reference evidence="3" key="1">
    <citation type="submission" date="2021-01" db="EMBL/GenBank/DDBJ databases">
        <authorList>
            <person name="Corre E."/>
            <person name="Pelletier E."/>
            <person name="Niang G."/>
            <person name="Scheremetjew M."/>
            <person name="Finn R."/>
            <person name="Kale V."/>
            <person name="Holt S."/>
            <person name="Cochrane G."/>
            <person name="Meng A."/>
            <person name="Brown T."/>
            <person name="Cohen L."/>
        </authorList>
    </citation>
    <scope>NUCLEOTIDE SEQUENCE</scope>
    <source>
        <strain evidence="3">UIO037</strain>
    </source>
</reference>
<feature type="transmembrane region" description="Helical" evidence="2">
    <location>
        <begin position="49"/>
        <end position="72"/>
    </location>
</feature>
<keyword evidence="2" id="KW-1133">Transmembrane helix</keyword>
<feature type="compositionally biased region" description="Low complexity" evidence="1">
    <location>
        <begin position="321"/>
        <end position="344"/>
    </location>
</feature>
<feature type="region of interest" description="Disordered" evidence="1">
    <location>
        <begin position="222"/>
        <end position="255"/>
    </location>
</feature>